<keyword evidence="5" id="KW-1185">Reference proteome</keyword>
<name>A0AAV9G2E3_9PEZI</name>
<dbReference type="Proteomes" id="UP001321760">
    <property type="component" value="Unassembled WGS sequence"/>
</dbReference>
<evidence type="ECO:0000256" key="3">
    <source>
        <dbReference type="ARBA" id="ARBA00022679"/>
    </source>
</evidence>
<keyword evidence="3" id="KW-0808">Transferase</keyword>
<dbReference type="SUPFAM" id="SSF53335">
    <property type="entry name" value="S-adenosyl-L-methionine-dependent methyltransferases"/>
    <property type="match status" value="1"/>
</dbReference>
<dbReference type="CDD" id="cd02440">
    <property type="entry name" value="AdoMet_MTases"/>
    <property type="match status" value="1"/>
</dbReference>
<gene>
    <name evidence="4" type="ORF">QBC34DRAFT_222682</name>
</gene>
<protein>
    <recommendedName>
        <fullName evidence="6">Methyltransferase domain-containing protein</fullName>
    </recommendedName>
</protein>
<comment type="caution">
    <text evidence="4">The sequence shown here is derived from an EMBL/GenBank/DDBJ whole genome shotgun (WGS) entry which is preliminary data.</text>
</comment>
<dbReference type="GO" id="GO:0008168">
    <property type="term" value="F:methyltransferase activity"/>
    <property type="evidence" value="ECO:0007669"/>
    <property type="project" value="UniProtKB-KW"/>
</dbReference>
<dbReference type="AlphaFoldDB" id="A0AAV9G2E3"/>
<dbReference type="GO" id="GO:0032259">
    <property type="term" value="P:methylation"/>
    <property type="evidence" value="ECO:0007669"/>
    <property type="project" value="UniProtKB-KW"/>
</dbReference>
<sequence length="199" mass="22037">MAPLAFESKAYWHARFSSETSFEWLVPSDVFMSILEPHLQSLTPDSAILQLGFGTSDVHVHLRRRGFTNITNIDYEPLAVKAGEEAEKQAFGDVQTTYLVADALELDLGEKYALVIDKSTADAVACGGEAALVAMAQGVERHLSEQGLWISLSYSAFRFDDPGLPLEVSLFCKVPTPKQRATDPDVFHYCYALRKKSDC</sequence>
<evidence type="ECO:0000313" key="5">
    <source>
        <dbReference type="Proteomes" id="UP001321760"/>
    </source>
</evidence>
<dbReference type="InterPro" id="IPR051419">
    <property type="entry name" value="Lys/N-term_MeTrsfase_sf"/>
</dbReference>
<evidence type="ECO:0000256" key="2">
    <source>
        <dbReference type="ARBA" id="ARBA00022603"/>
    </source>
</evidence>
<evidence type="ECO:0000313" key="4">
    <source>
        <dbReference type="EMBL" id="KAK4442923.1"/>
    </source>
</evidence>
<reference evidence="4" key="2">
    <citation type="submission" date="2023-05" db="EMBL/GenBank/DDBJ databases">
        <authorList>
            <consortium name="Lawrence Berkeley National Laboratory"/>
            <person name="Steindorff A."/>
            <person name="Hensen N."/>
            <person name="Bonometti L."/>
            <person name="Westerberg I."/>
            <person name="Brannstrom I.O."/>
            <person name="Guillou S."/>
            <person name="Cros-Aarteil S."/>
            <person name="Calhoun S."/>
            <person name="Haridas S."/>
            <person name="Kuo A."/>
            <person name="Mondo S."/>
            <person name="Pangilinan J."/>
            <person name="Riley R."/>
            <person name="Labutti K."/>
            <person name="Andreopoulos B."/>
            <person name="Lipzen A."/>
            <person name="Chen C."/>
            <person name="Yanf M."/>
            <person name="Daum C."/>
            <person name="Ng V."/>
            <person name="Clum A."/>
            <person name="Ohm R."/>
            <person name="Martin F."/>
            <person name="Silar P."/>
            <person name="Natvig D."/>
            <person name="Lalanne C."/>
            <person name="Gautier V."/>
            <person name="Ament-Velasquez S.L."/>
            <person name="Kruys A."/>
            <person name="Hutchinson M.I."/>
            <person name="Powell A.J."/>
            <person name="Barry K."/>
            <person name="Miller A.N."/>
            <person name="Grigoriev I.V."/>
            <person name="Debuchy R."/>
            <person name="Gladieux P."/>
            <person name="Thoren M.H."/>
            <person name="Johannesson H."/>
        </authorList>
    </citation>
    <scope>NUCLEOTIDE SEQUENCE</scope>
    <source>
        <strain evidence="4">PSN243</strain>
    </source>
</reference>
<accession>A0AAV9G2E3</accession>
<dbReference type="PANTHER" id="PTHR12176">
    <property type="entry name" value="SAM-DEPENDENT METHYLTRANSFERASE SUPERFAMILY PROTEIN"/>
    <property type="match status" value="1"/>
</dbReference>
<evidence type="ECO:0008006" key="6">
    <source>
        <dbReference type="Google" id="ProtNLM"/>
    </source>
</evidence>
<reference evidence="4" key="1">
    <citation type="journal article" date="2023" name="Mol. Phylogenet. Evol.">
        <title>Genome-scale phylogeny and comparative genomics of the fungal order Sordariales.</title>
        <authorList>
            <person name="Hensen N."/>
            <person name="Bonometti L."/>
            <person name="Westerberg I."/>
            <person name="Brannstrom I.O."/>
            <person name="Guillou S."/>
            <person name="Cros-Aarteil S."/>
            <person name="Calhoun S."/>
            <person name="Haridas S."/>
            <person name="Kuo A."/>
            <person name="Mondo S."/>
            <person name="Pangilinan J."/>
            <person name="Riley R."/>
            <person name="LaButti K."/>
            <person name="Andreopoulos B."/>
            <person name="Lipzen A."/>
            <person name="Chen C."/>
            <person name="Yan M."/>
            <person name="Daum C."/>
            <person name="Ng V."/>
            <person name="Clum A."/>
            <person name="Steindorff A."/>
            <person name="Ohm R.A."/>
            <person name="Martin F."/>
            <person name="Silar P."/>
            <person name="Natvig D.O."/>
            <person name="Lalanne C."/>
            <person name="Gautier V."/>
            <person name="Ament-Velasquez S.L."/>
            <person name="Kruys A."/>
            <person name="Hutchinson M.I."/>
            <person name="Powell A.J."/>
            <person name="Barry K."/>
            <person name="Miller A.N."/>
            <person name="Grigoriev I.V."/>
            <person name="Debuchy R."/>
            <person name="Gladieux P."/>
            <person name="Hiltunen Thoren M."/>
            <person name="Johannesson H."/>
        </authorList>
    </citation>
    <scope>NUCLEOTIDE SEQUENCE</scope>
    <source>
        <strain evidence="4">PSN243</strain>
    </source>
</reference>
<keyword evidence="2" id="KW-0489">Methyltransferase</keyword>
<dbReference type="PANTHER" id="PTHR12176:SF84">
    <property type="entry name" value="METHYLTRANSFERASE DOMAIN-CONTAINING PROTEIN"/>
    <property type="match status" value="1"/>
</dbReference>
<evidence type="ECO:0000256" key="1">
    <source>
        <dbReference type="ARBA" id="ARBA00008361"/>
    </source>
</evidence>
<organism evidence="4 5">
    <name type="scientific">Podospora aff. communis PSN243</name>
    <dbReference type="NCBI Taxonomy" id="3040156"/>
    <lineage>
        <taxon>Eukaryota</taxon>
        <taxon>Fungi</taxon>
        <taxon>Dikarya</taxon>
        <taxon>Ascomycota</taxon>
        <taxon>Pezizomycotina</taxon>
        <taxon>Sordariomycetes</taxon>
        <taxon>Sordariomycetidae</taxon>
        <taxon>Sordariales</taxon>
        <taxon>Podosporaceae</taxon>
        <taxon>Podospora</taxon>
    </lineage>
</organism>
<dbReference type="InterPro" id="IPR029063">
    <property type="entry name" value="SAM-dependent_MTases_sf"/>
</dbReference>
<comment type="similarity">
    <text evidence="1">Belongs to the methyltransferase superfamily.</text>
</comment>
<dbReference type="Gene3D" id="3.40.50.150">
    <property type="entry name" value="Vaccinia Virus protein VP39"/>
    <property type="match status" value="1"/>
</dbReference>
<proteinExistence type="inferred from homology"/>
<dbReference type="EMBL" id="MU866003">
    <property type="protein sequence ID" value="KAK4442923.1"/>
    <property type="molecule type" value="Genomic_DNA"/>
</dbReference>